<dbReference type="EMBL" id="SACS01000003">
    <property type="protein sequence ID" value="RVU40834.1"/>
    <property type="molecule type" value="Genomic_DNA"/>
</dbReference>
<organism evidence="5 6">
    <name type="scientific">Rheinheimera riviphila</name>
    <dbReference type="NCBI Taxonomy" id="1834037"/>
    <lineage>
        <taxon>Bacteria</taxon>
        <taxon>Pseudomonadati</taxon>
        <taxon>Pseudomonadota</taxon>
        <taxon>Gammaproteobacteria</taxon>
        <taxon>Chromatiales</taxon>
        <taxon>Chromatiaceae</taxon>
        <taxon>Rheinheimera</taxon>
    </lineage>
</organism>
<dbReference type="GO" id="GO:0009523">
    <property type="term" value="C:photosystem II"/>
    <property type="evidence" value="ECO:0007669"/>
    <property type="project" value="UniProtKB-KW"/>
</dbReference>
<reference evidence="5 6" key="1">
    <citation type="submission" date="2019-01" db="EMBL/GenBank/DDBJ databases">
        <authorList>
            <person name="Chen W.-M."/>
        </authorList>
    </citation>
    <scope>NUCLEOTIDE SEQUENCE [LARGE SCALE GENOMIC DNA]</scope>
    <source>
        <strain evidence="5 6">KYPC3</strain>
    </source>
</reference>
<evidence type="ECO:0000259" key="4">
    <source>
        <dbReference type="Pfam" id="PF14870"/>
    </source>
</evidence>
<dbReference type="PANTHER" id="PTHR47199">
    <property type="entry name" value="PHOTOSYSTEM II STABILITY/ASSEMBLY FACTOR HCF136, CHLOROPLASTIC"/>
    <property type="match status" value="1"/>
</dbReference>
<keyword evidence="3" id="KW-0732">Signal</keyword>
<protein>
    <recommendedName>
        <fullName evidence="4">Photosynthesis system II assembly factor Ycf48/Hcf136-like domain-containing protein</fullName>
    </recommendedName>
</protein>
<name>A0A437R219_9GAMM</name>
<dbReference type="InterPro" id="IPR028203">
    <property type="entry name" value="PSII_CF48-like_dom"/>
</dbReference>
<evidence type="ECO:0000313" key="6">
    <source>
        <dbReference type="Proteomes" id="UP000283077"/>
    </source>
</evidence>
<dbReference type="CDD" id="cd15482">
    <property type="entry name" value="Sialidase_non-viral"/>
    <property type="match status" value="1"/>
</dbReference>
<feature type="chain" id="PRO_5019270952" description="Photosynthesis system II assembly factor Ycf48/Hcf136-like domain-containing protein" evidence="3">
    <location>
        <begin position="23"/>
        <end position="344"/>
    </location>
</feature>
<dbReference type="Gene3D" id="2.130.10.10">
    <property type="entry name" value="YVTN repeat-like/Quinoprotein amine dehydrogenase"/>
    <property type="match status" value="2"/>
</dbReference>
<dbReference type="InterPro" id="IPR015943">
    <property type="entry name" value="WD40/YVTN_repeat-like_dom_sf"/>
</dbReference>
<dbReference type="PANTHER" id="PTHR47199:SF2">
    <property type="entry name" value="PHOTOSYSTEM II STABILITY_ASSEMBLY FACTOR HCF136, CHLOROPLASTIC"/>
    <property type="match status" value="1"/>
</dbReference>
<feature type="signal peptide" evidence="3">
    <location>
        <begin position="1"/>
        <end position="22"/>
    </location>
</feature>
<dbReference type="AlphaFoldDB" id="A0A437R219"/>
<dbReference type="Proteomes" id="UP000283077">
    <property type="component" value="Unassembled WGS sequence"/>
</dbReference>
<keyword evidence="2" id="KW-0604">Photosystem II</keyword>
<accession>A0A437R219</accession>
<dbReference type="Pfam" id="PF14870">
    <property type="entry name" value="PSII_BNR"/>
    <property type="match status" value="1"/>
</dbReference>
<dbReference type="GO" id="GO:0015979">
    <property type="term" value="P:photosynthesis"/>
    <property type="evidence" value="ECO:0007669"/>
    <property type="project" value="UniProtKB-KW"/>
</dbReference>
<dbReference type="SUPFAM" id="SSF110296">
    <property type="entry name" value="Oligoxyloglucan reducing end-specific cellobiohydrolase"/>
    <property type="match status" value="1"/>
</dbReference>
<evidence type="ECO:0000256" key="2">
    <source>
        <dbReference type="ARBA" id="ARBA00023276"/>
    </source>
</evidence>
<evidence type="ECO:0000256" key="3">
    <source>
        <dbReference type="SAM" id="SignalP"/>
    </source>
</evidence>
<sequence>MMSKILSRLGLCCVLMPAAVMAQTSSPQAAYQLPRAVHSVLTDIVPVGTKFWMAAGERGHILQSLDGQVWQQMPVPLQSNLNSIYFTDETHGWAVGHDASILYSGDGGASWQIQQYLPELDKPLFDIYFKDPQHGIAVGAYGMFYRTSDAGKTWVNEFHLELASEDDQQLLAELKETDPEGFAAEMSSVLPHFNRLYADGTTLYLVGEAGFFAKSQDFGLTWQRQAEFYNGSLFGITRTKALSLIAVGLRGHVFRSTDQGLSWQQITVPSPSTLNSVINDEQGRVYLLGNAGTLLFSDDDGQTFAAMNQQDGKAILNAVVIADQLVLATETGIKTIQLKESKAL</sequence>
<feature type="domain" description="Photosynthesis system II assembly factor Ycf48/Hcf136-like" evidence="4">
    <location>
        <begin position="66"/>
        <end position="115"/>
    </location>
</feature>
<dbReference type="OrthoDB" id="9813892at2"/>
<evidence type="ECO:0000256" key="1">
    <source>
        <dbReference type="ARBA" id="ARBA00022531"/>
    </source>
</evidence>
<proteinExistence type="predicted"/>
<keyword evidence="1" id="KW-0602">Photosynthesis</keyword>
<gene>
    <name evidence="5" type="ORF">EOE67_04450</name>
</gene>
<evidence type="ECO:0000313" key="5">
    <source>
        <dbReference type="EMBL" id="RVU40834.1"/>
    </source>
</evidence>
<comment type="caution">
    <text evidence="5">The sequence shown here is derived from an EMBL/GenBank/DDBJ whole genome shotgun (WGS) entry which is preliminary data.</text>
</comment>
<keyword evidence="6" id="KW-1185">Reference proteome</keyword>